<organism evidence="1">
    <name type="scientific">Oryza glumipatula</name>
    <dbReference type="NCBI Taxonomy" id="40148"/>
    <lineage>
        <taxon>Eukaryota</taxon>
        <taxon>Viridiplantae</taxon>
        <taxon>Streptophyta</taxon>
        <taxon>Embryophyta</taxon>
        <taxon>Tracheophyta</taxon>
        <taxon>Spermatophyta</taxon>
        <taxon>Magnoliopsida</taxon>
        <taxon>Liliopsida</taxon>
        <taxon>Poales</taxon>
        <taxon>Poaceae</taxon>
        <taxon>BOP clade</taxon>
        <taxon>Oryzoideae</taxon>
        <taxon>Oryzeae</taxon>
        <taxon>Oryzinae</taxon>
        <taxon>Oryza</taxon>
    </lineage>
</organism>
<name>A0A0G2KBM9_9ORYZ</name>
<proteinExistence type="predicted"/>
<sequence>MVYALCYFSV</sequence>
<dbReference type="Proteomes" id="UP000026961">
    <property type="component" value="Chromosome 1"/>
</dbReference>
<protein>
    <submittedName>
        <fullName evidence="1">Uncharacterized protein</fullName>
    </submittedName>
</protein>
<dbReference type="Gramene" id="OGLUM01G21310.1">
    <property type="protein sequence ID" value="OGLUM01G21310.1"/>
    <property type="gene ID" value="OGLUM01G21310"/>
</dbReference>
<dbReference type="EnsemblPlants" id="OGLUM01G21310.1">
    <property type="protein sequence ID" value="OGLUM01G21310.1"/>
    <property type="gene ID" value="OGLUM01G21310"/>
</dbReference>
<evidence type="ECO:0000313" key="1">
    <source>
        <dbReference type="EnsemblPlants" id="OGLUM01G21310.1"/>
    </source>
</evidence>
<keyword evidence="2" id="KW-1185">Reference proteome</keyword>
<accession>A0A0G2KBM9</accession>
<reference evidence="1" key="2">
    <citation type="submission" date="2015-06" db="UniProtKB">
        <authorList>
            <consortium name="EnsemblPlants"/>
        </authorList>
    </citation>
    <scope>IDENTIFICATION</scope>
</reference>
<reference evidence="1" key="1">
    <citation type="submission" date="2013-08" db="EMBL/GenBank/DDBJ databases">
        <title>Oryza genome evolution.</title>
        <authorList>
            <person name="Wing R.A."/>
            <person name="Panaud O."/>
            <person name="Oliveira A.C."/>
        </authorList>
    </citation>
    <scope>NUCLEOTIDE SEQUENCE</scope>
</reference>
<reference evidence="1" key="3">
    <citation type="submission" date="2018-05" db="EMBL/GenBank/DDBJ databases">
        <title>OgluRS3 (Oryza glumaepatula Reference Sequence Version 3).</title>
        <authorList>
            <person name="Zhang J."/>
            <person name="Kudrna D."/>
            <person name="Lee S."/>
            <person name="Talag J."/>
            <person name="Welchert J."/>
            <person name="Wing R.A."/>
        </authorList>
    </citation>
    <scope>NUCLEOTIDE SEQUENCE [LARGE SCALE GENOMIC DNA]</scope>
</reference>
<evidence type="ECO:0000313" key="2">
    <source>
        <dbReference type="Proteomes" id="UP000026961"/>
    </source>
</evidence>